<dbReference type="GO" id="GO:0051539">
    <property type="term" value="F:4 iron, 4 sulfur cluster binding"/>
    <property type="evidence" value="ECO:0007669"/>
    <property type="project" value="UniProtKB-KW"/>
</dbReference>
<protein>
    <submittedName>
        <fullName evidence="7">Ferredoxin</fullName>
    </submittedName>
</protein>
<feature type="compositionally biased region" description="Basic and acidic residues" evidence="5">
    <location>
        <begin position="167"/>
        <end position="178"/>
    </location>
</feature>
<dbReference type="Pfam" id="PF13247">
    <property type="entry name" value="Fer4_11"/>
    <property type="match status" value="1"/>
</dbReference>
<dbReference type="GO" id="GO:0046872">
    <property type="term" value="F:metal ion binding"/>
    <property type="evidence" value="ECO:0007669"/>
    <property type="project" value="UniProtKB-KW"/>
</dbReference>
<keyword evidence="1" id="KW-0004">4Fe-4S</keyword>
<dbReference type="PANTHER" id="PTHR43177">
    <property type="entry name" value="PROTEIN NRFC"/>
    <property type="match status" value="1"/>
</dbReference>
<evidence type="ECO:0000256" key="2">
    <source>
        <dbReference type="ARBA" id="ARBA00022723"/>
    </source>
</evidence>
<dbReference type="SUPFAM" id="SSF54862">
    <property type="entry name" value="4Fe-4S ferredoxins"/>
    <property type="match status" value="1"/>
</dbReference>
<evidence type="ECO:0000256" key="5">
    <source>
        <dbReference type="SAM" id="MobiDB-lite"/>
    </source>
</evidence>
<evidence type="ECO:0000313" key="7">
    <source>
        <dbReference type="EMBL" id="HFK98036.1"/>
    </source>
</evidence>
<reference evidence="7" key="1">
    <citation type="journal article" date="2020" name="mSystems">
        <title>Genome- and Community-Level Interaction Insights into Carbon Utilization and Element Cycling Functions of Hydrothermarchaeota in Hydrothermal Sediment.</title>
        <authorList>
            <person name="Zhou Z."/>
            <person name="Liu Y."/>
            <person name="Xu W."/>
            <person name="Pan J."/>
            <person name="Luo Z.H."/>
            <person name="Li M."/>
        </authorList>
    </citation>
    <scope>NUCLEOTIDE SEQUENCE [LARGE SCALE GENOMIC DNA]</scope>
    <source>
        <strain evidence="7">SpSt-456</strain>
    </source>
</reference>
<dbReference type="EMBL" id="DSTK01000036">
    <property type="protein sequence ID" value="HFK98036.1"/>
    <property type="molecule type" value="Genomic_DNA"/>
</dbReference>
<sequence>MNAFLYVDFLRCTACFACETACRTAHGSGSRIHLAFADGLPVPLMCRQCENSPCAAVCPEQALAWDTTHGVVLLDERCTRCGLCAMACPFGVLSVHPLECPNVVKCDLCRDRRAEGKRPACVLTCPTEAITDEAQRPLTRRRLTGMVPSVLASPFSQNLSGSKARRQRNEAFREKDPR</sequence>
<organism evidence="7">
    <name type="scientific">Desulfacinum infernum</name>
    <dbReference type="NCBI Taxonomy" id="35837"/>
    <lineage>
        <taxon>Bacteria</taxon>
        <taxon>Pseudomonadati</taxon>
        <taxon>Thermodesulfobacteriota</taxon>
        <taxon>Syntrophobacteria</taxon>
        <taxon>Syntrophobacterales</taxon>
        <taxon>Syntrophobacteraceae</taxon>
        <taxon>Desulfacinum</taxon>
    </lineage>
</organism>
<keyword evidence="2" id="KW-0479">Metal-binding</keyword>
<feature type="domain" description="4Fe-4S ferredoxin-type" evidence="6">
    <location>
        <begin position="70"/>
        <end position="98"/>
    </location>
</feature>
<accession>A0A832A4V8</accession>
<evidence type="ECO:0000256" key="3">
    <source>
        <dbReference type="ARBA" id="ARBA00023004"/>
    </source>
</evidence>
<evidence type="ECO:0000256" key="1">
    <source>
        <dbReference type="ARBA" id="ARBA00022485"/>
    </source>
</evidence>
<evidence type="ECO:0000259" key="6">
    <source>
        <dbReference type="PROSITE" id="PS51379"/>
    </source>
</evidence>
<dbReference type="InterPro" id="IPR017896">
    <property type="entry name" value="4Fe4S_Fe-S-bd"/>
</dbReference>
<dbReference type="PROSITE" id="PS51379">
    <property type="entry name" value="4FE4S_FER_2"/>
    <property type="match status" value="1"/>
</dbReference>
<dbReference type="InterPro" id="IPR017900">
    <property type="entry name" value="4Fe4S_Fe_S_CS"/>
</dbReference>
<keyword evidence="4" id="KW-0411">Iron-sulfur</keyword>
<comment type="caution">
    <text evidence="7">The sequence shown here is derived from an EMBL/GenBank/DDBJ whole genome shotgun (WGS) entry which is preliminary data.</text>
</comment>
<dbReference type="InterPro" id="IPR050954">
    <property type="entry name" value="ET_IronSulfur_Cluster-Binding"/>
</dbReference>
<dbReference type="AlphaFoldDB" id="A0A832A4V8"/>
<keyword evidence="3" id="KW-0408">Iron</keyword>
<dbReference type="PANTHER" id="PTHR43177:SF3">
    <property type="entry name" value="PROTEIN NRFC HOMOLOG"/>
    <property type="match status" value="1"/>
</dbReference>
<gene>
    <name evidence="7" type="ORF">ENS06_12050</name>
</gene>
<dbReference type="Gene3D" id="3.30.70.20">
    <property type="match status" value="2"/>
</dbReference>
<feature type="region of interest" description="Disordered" evidence="5">
    <location>
        <begin position="154"/>
        <end position="178"/>
    </location>
</feature>
<dbReference type="PROSITE" id="PS00198">
    <property type="entry name" value="4FE4S_FER_1"/>
    <property type="match status" value="1"/>
</dbReference>
<name>A0A832A4V8_9BACT</name>
<evidence type="ECO:0000256" key="4">
    <source>
        <dbReference type="ARBA" id="ARBA00023014"/>
    </source>
</evidence>
<proteinExistence type="predicted"/>